<keyword evidence="2" id="KW-0285">Flavoprotein</keyword>
<evidence type="ECO:0000256" key="6">
    <source>
        <dbReference type="ARBA" id="ARBA00023002"/>
    </source>
</evidence>
<evidence type="ECO:0000256" key="5">
    <source>
        <dbReference type="ARBA" id="ARBA00022827"/>
    </source>
</evidence>
<feature type="domain" description="Rieske" evidence="9">
    <location>
        <begin position="5"/>
        <end position="101"/>
    </location>
</feature>
<sequence length="389" mass="43308">MTRYNTTFRKADLQERKPVRVDIDGKAIVLALVSGKIYAMDAVCSHEGGPLEEGSIEEYSLICPWHQGIFDIRTAKASPETDWVTDLRSYRVEVEEKSGLIAIDTDSGASHSDSGSSPRIARQENAVAVDDVPARPLKFELKLLEKVSQKGTDIMSFRFSRSDSENYLNYKAGQYSIVDLGTREDPEGPTRSFTIASSPTEKEGILISTRIRDTPFKQKLSKLDIGASVKITAPAGKFTLPEDNSSPVVLLTGGGGVTPFRSMIKYATDKQLALKITMFDSNRNRANVLYKDEFDRWANLNKNLKIIYTITGEQEQPETPQSLTTPEWIDEKGMINKAMLARHLSIDELKDSIFYTCGPPAMLNAMRKLLSEEIGVSGDRIRTEAFTGY</sequence>
<dbReference type="eggNOG" id="arCOG02200">
    <property type="taxonomic scope" value="Archaea"/>
</dbReference>
<dbReference type="SUPFAM" id="SSF63380">
    <property type="entry name" value="Riboflavin synthase domain-like"/>
    <property type="match status" value="1"/>
</dbReference>
<dbReference type="eggNOG" id="arCOG02852">
    <property type="taxonomic scope" value="Archaea"/>
</dbReference>
<evidence type="ECO:0000256" key="8">
    <source>
        <dbReference type="ARBA" id="ARBA00023014"/>
    </source>
</evidence>
<dbReference type="OrthoDB" id="35401at2157"/>
<dbReference type="RefSeq" id="WP_148701877.1">
    <property type="nucleotide sequence ID" value="NZ_CP007174.1"/>
</dbReference>
<dbReference type="PROSITE" id="PS51384">
    <property type="entry name" value="FAD_FR"/>
    <property type="match status" value="1"/>
</dbReference>
<gene>
    <name evidence="11" type="ORF">NTE_03445</name>
</gene>
<dbReference type="STRING" id="1459636.NTE_03445"/>
<dbReference type="PANTHER" id="PTHR47354:SF6">
    <property type="entry name" value="NADH OXIDOREDUCTASE HCR"/>
    <property type="match status" value="1"/>
</dbReference>
<dbReference type="InterPro" id="IPR017938">
    <property type="entry name" value="Riboflavin_synthase-like_b-brl"/>
</dbReference>
<keyword evidence="6" id="KW-0560">Oxidoreductase</keyword>
<feature type="domain" description="FAD-binding FR-type" evidence="10">
    <location>
        <begin position="134"/>
        <end position="241"/>
    </location>
</feature>
<dbReference type="PRINTS" id="PR00406">
    <property type="entry name" value="CYTB5RDTASE"/>
</dbReference>
<evidence type="ECO:0000256" key="1">
    <source>
        <dbReference type="ARBA" id="ARBA00001974"/>
    </source>
</evidence>
<dbReference type="PROSITE" id="PS51296">
    <property type="entry name" value="RIESKE"/>
    <property type="match status" value="1"/>
</dbReference>
<evidence type="ECO:0000256" key="7">
    <source>
        <dbReference type="ARBA" id="ARBA00023004"/>
    </source>
</evidence>
<dbReference type="GO" id="GO:0051537">
    <property type="term" value="F:2 iron, 2 sulfur cluster binding"/>
    <property type="evidence" value="ECO:0007669"/>
    <property type="project" value="UniProtKB-KW"/>
</dbReference>
<dbReference type="PRINTS" id="PR00371">
    <property type="entry name" value="FPNCR"/>
</dbReference>
<keyword evidence="4" id="KW-0479">Metal-binding</keyword>
<dbReference type="InterPro" id="IPR017927">
    <property type="entry name" value="FAD-bd_FR_type"/>
</dbReference>
<proteinExistence type="predicted"/>
<evidence type="ECO:0000256" key="3">
    <source>
        <dbReference type="ARBA" id="ARBA00022714"/>
    </source>
</evidence>
<protein>
    <submittedName>
        <fullName evidence="11">Flavodoxin reductase family protein</fullName>
    </submittedName>
</protein>
<dbReference type="SUPFAM" id="SSF52343">
    <property type="entry name" value="Ferredoxin reductase-like, C-terminal NADP-linked domain"/>
    <property type="match status" value="1"/>
</dbReference>
<dbReference type="EMBL" id="CP007174">
    <property type="protein sequence ID" value="AIF85473.1"/>
    <property type="molecule type" value="Genomic_DNA"/>
</dbReference>
<keyword evidence="8" id="KW-0411">Iron-sulfur</keyword>
<evidence type="ECO:0000313" key="12">
    <source>
        <dbReference type="Proteomes" id="UP000028194"/>
    </source>
</evidence>
<dbReference type="GO" id="GO:0016491">
    <property type="term" value="F:oxidoreductase activity"/>
    <property type="evidence" value="ECO:0007669"/>
    <property type="project" value="UniProtKB-KW"/>
</dbReference>
<dbReference type="InterPro" id="IPR036922">
    <property type="entry name" value="Rieske_2Fe-2S_sf"/>
</dbReference>
<dbReference type="GO" id="GO:0046872">
    <property type="term" value="F:metal ion binding"/>
    <property type="evidence" value="ECO:0007669"/>
    <property type="project" value="UniProtKB-KW"/>
</dbReference>
<dbReference type="InterPro" id="IPR001709">
    <property type="entry name" value="Flavoprot_Pyr_Nucl_cyt_Rdtase"/>
</dbReference>
<keyword evidence="3" id="KW-0001">2Fe-2S</keyword>
<evidence type="ECO:0000256" key="2">
    <source>
        <dbReference type="ARBA" id="ARBA00022630"/>
    </source>
</evidence>
<dbReference type="Pfam" id="PF00175">
    <property type="entry name" value="NAD_binding_1"/>
    <property type="match status" value="1"/>
</dbReference>
<name>A0A075MWG7_9ARCH</name>
<dbReference type="SUPFAM" id="SSF50022">
    <property type="entry name" value="ISP domain"/>
    <property type="match status" value="1"/>
</dbReference>
<keyword evidence="5" id="KW-0274">FAD</keyword>
<dbReference type="AlphaFoldDB" id="A0A075MWG7"/>
<keyword evidence="7" id="KW-0408">Iron</keyword>
<dbReference type="Gene3D" id="2.102.10.10">
    <property type="entry name" value="Rieske [2Fe-2S] iron-sulphur domain"/>
    <property type="match status" value="1"/>
</dbReference>
<evidence type="ECO:0000259" key="9">
    <source>
        <dbReference type="PROSITE" id="PS51296"/>
    </source>
</evidence>
<dbReference type="Pfam" id="PF00970">
    <property type="entry name" value="FAD_binding_6"/>
    <property type="match status" value="1"/>
</dbReference>
<dbReference type="InterPro" id="IPR039261">
    <property type="entry name" value="FNR_nucleotide-bd"/>
</dbReference>
<dbReference type="HOGENOM" id="CLU_709037_0_0_2"/>
<dbReference type="Pfam" id="PF00355">
    <property type="entry name" value="Rieske"/>
    <property type="match status" value="1"/>
</dbReference>
<dbReference type="KEGG" id="nev:NTE_03445"/>
<dbReference type="Gene3D" id="3.40.50.80">
    <property type="entry name" value="Nucleotide-binding domain of ferredoxin-NADP reductase (FNR) module"/>
    <property type="match status" value="1"/>
</dbReference>
<reference evidence="11 12" key="1">
    <citation type="journal article" date="2014" name="PLoS ONE">
        <title>Genome Sequence of Candidatus Nitrososphaera evergladensis from Group I.1b Enriched from Everglades Soil Reveals Novel Genomic Features of the Ammonia-Oxidizing Archaea.</title>
        <authorList>
            <person name="Zhalnina K.V."/>
            <person name="Dias R."/>
            <person name="Leonard M.T."/>
            <person name="Dorr de Quadros P."/>
            <person name="Camargo F.A."/>
            <person name="Drew J.C."/>
            <person name="Farmerie W.G."/>
            <person name="Daroub S.H."/>
            <person name="Triplett E.W."/>
        </authorList>
    </citation>
    <scope>NUCLEOTIDE SEQUENCE [LARGE SCALE GENOMIC DNA]</scope>
    <source>
        <strain evidence="11 12">SR1</strain>
    </source>
</reference>
<comment type="cofactor">
    <cofactor evidence="1">
        <name>FAD</name>
        <dbReference type="ChEBI" id="CHEBI:57692"/>
    </cofactor>
</comment>
<dbReference type="InterPro" id="IPR050415">
    <property type="entry name" value="MRET"/>
</dbReference>
<organism evidence="11 12">
    <name type="scientific">Candidatus Nitrososphaera evergladensis SR1</name>
    <dbReference type="NCBI Taxonomy" id="1459636"/>
    <lineage>
        <taxon>Archaea</taxon>
        <taxon>Nitrososphaerota</taxon>
        <taxon>Nitrososphaeria</taxon>
        <taxon>Nitrososphaerales</taxon>
        <taxon>Nitrososphaeraceae</taxon>
        <taxon>Nitrososphaera</taxon>
    </lineage>
</organism>
<accession>A0A075MWG7</accession>
<dbReference type="GeneID" id="41599083"/>
<dbReference type="InterPro" id="IPR017941">
    <property type="entry name" value="Rieske_2Fe-2S"/>
</dbReference>
<evidence type="ECO:0000259" key="10">
    <source>
        <dbReference type="PROSITE" id="PS51384"/>
    </source>
</evidence>
<dbReference type="Gene3D" id="2.40.30.10">
    <property type="entry name" value="Translation factors"/>
    <property type="match status" value="1"/>
</dbReference>
<keyword evidence="12" id="KW-1185">Reference proteome</keyword>
<dbReference type="InterPro" id="IPR008333">
    <property type="entry name" value="Cbr1-like_FAD-bd_dom"/>
</dbReference>
<dbReference type="InterPro" id="IPR001433">
    <property type="entry name" value="OxRdtase_FAD/NAD-bd"/>
</dbReference>
<evidence type="ECO:0000256" key="4">
    <source>
        <dbReference type="ARBA" id="ARBA00022723"/>
    </source>
</evidence>
<dbReference type="CDD" id="cd00322">
    <property type="entry name" value="FNR_like"/>
    <property type="match status" value="1"/>
</dbReference>
<evidence type="ECO:0000313" key="11">
    <source>
        <dbReference type="EMBL" id="AIF85473.1"/>
    </source>
</evidence>
<dbReference type="PANTHER" id="PTHR47354">
    <property type="entry name" value="NADH OXIDOREDUCTASE HCR"/>
    <property type="match status" value="1"/>
</dbReference>
<dbReference type="Proteomes" id="UP000028194">
    <property type="component" value="Chromosome"/>
</dbReference>